<dbReference type="InterPro" id="IPR019676">
    <property type="entry name" value="DUF2529"/>
</dbReference>
<dbReference type="RefSeq" id="WP_230494978.1">
    <property type="nucleotide sequence ID" value="NZ_CAKJTG010000002.1"/>
</dbReference>
<protein>
    <recommendedName>
        <fullName evidence="1">DUF2529 domain-containing protein</fullName>
    </recommendedName>
</protein>
<dbReference type="AlphaFoldDB" id="A0A9C7G6N7"/>
<comment type="caution">
    <text evidence="2">The sequence shown here is derived from an EMBL/GenBank/DDBJ whole genome shotgun (WGS) entry which is preliminary data.</text>
</comment>
<sequence length="177" mass="19786">MLKMFSTQLTGLFKRIQDKEEFAFEDAARLIAQAAVSDGSIFLFGHKEMEAVVLEATIGAEPLRYAKSFPNDLTDIQESDRAIIISRYSTDLEAIECGKKLQEIGVPFVAISTKMAADTEDLFDLADVTMNLQLSKGLLPDEVGNRYGLPSSMAALFVYYGLKFTFDEILAEYEEER</sequence>
<dbReference type="GO" id="GO:1901135">
    <property type="term" value="P:carbohydrate derivative metabolic process"/>
    <property type="evidence" value="ECO:0007669"/>
    <property type="project" value="InterPro"/>
</dbReference>
<name>A0A9C7G6N7_9BACI</name>
<dbReference type="Pfam" id="PF10740">
    <property type="entry name" value="DUF2529"/>
    <property type="match status" value="1"/>
</dbReference>
<dbReference type="EMBL" id="CAKJTG010000002">
    <property type="protein sequence ID" value="CAG9606701.1"/>
    <property type="molecule type" value="Genomic_DNA"/>
</dbReference>
<reference evidence="2" key="1">
    <citation type="submission" date="2021-10" db="EMBL/GenBank/DDBJ databases">
        <authorList>
            <person name="Criscuolo A."/>
        </authorList>
    </citation>
    <scope>NUCLEOTIDE SEQUENCE</scope>
    <source>
        <strain evidence="2">CIP111885</strain>
    </source>
</reference>
<dbReference type="Proteomes" id="UP000789845">
    <property type="component" value="Unassembled WGS sequence"/>
</dbReference>
<keyword evidence="3" id="KW-1185">Reference proteome</keyword>
<dbReference type="Gene3D" id="3.40.50.10490">
    <property type="entry name" value="Glucose-6-phosphate isomerase like protein, domain 1"/>
    <property type="match status" value="1"/>
</dbReference>
<evidence type="ECO:0000313" key="3">
    <source>
        <dbReference type="Proteomes" id="UP000789845"/>
    </source>
</evidence>
<organism evidence="2 3">
    <name type="scientific">Pseudoneobacillus rhizosphaerae</name>
    <dbReference type="NCBI Taxonomy" id="2880968"/>
    <lineage>
        <taxon>Bacteria</taxon>
        <taxon>Bacillati</taxon>
        <taxon>Bacillota</taxon>
        <taxon>Bacilli</taxon>
        <taxon>Bacillales</taxon>
        <taxon>Bacillaceae</taxon>
        <taxon>Pseudoneobacillus</taxon>
    </lineage>
</organism>
<dbReference type="SUPFAM" id="SSF53697">
    <property type="entry name" value="SIS domain"/>
    <property type="match status" value="1"/>
</dbReference>
<dbReference type="InterPro" id="IPR046348">
    <property type="entry name" value="SIS_dom_sf"/>
</dbReference>
<dbReference type="GO" id="GO:0097367">
    <property type="term" value="F:carbohydrate derivative binding"/>
    <property type="evidence" value="ECO:0007669"/>
    <property type="project" value="InterPro"/>
</dbReference>
<feature type="domain" description="DUF2529" evidence="1">
    <location>
        <begin position="1"/>
        <end position="170"/>
    </location>
</feature>
<proteinExistence type="predicted"/>
<gene>
    <name evidence="2" type="ORF">NEOCIP111885_00389</name>
</gene>
<evidence type="ECO:0000313" key="2">
    <source>
        <dbReference type="EMBL" id="CAG9606701.1"/>
    </source>
</evidence>
<evidence type="ECO:0000259" key="1">
    <source>
        <dbReference type="Pfam" id="PF10740"/>
    </source>
</evidence>
<accession>A0A9C7G6N7</accession>